<keyword evidence="1" id="KW-0472">Membrane</keyword>
<evidence type="ECO:0000313" key="4">
    <source>
        <dbReference type="Proteomes" id="UP000427373"/>
    </source>
</evidence>
<evidence type="ECO:0000313" key="2">
    <source>
        <dbReference type="EMBL" id="MBB5254006.1"/>
    </source>
</evidence>
<keyword evidence="1" id="KW-0812">Transmembrane</keyword>
<feature type="transmembrane region" description="Helical" evidence="1">
    <location>
        <begin position="39"/>
        <end position="63"/>
    </location>
</feature>
<dbReference type="KEGG" id="soh:D1869_12410"/>
<dbReference type="Proteomes" id="UP000582213">
    <property type="component" value="Unassembled WGS sequence"/>
</dbReference>
<name>A0A650CK89_SULOH</name>
<dbReference type="EMBL" id="JACHFY010000009">
    <property type="protein sequence ID" value="MBB5254006.1"/>
    <property type="molecule type" value="Genomic_DNA"/>
</dbReference>
<evidence type="ECO:0000313" key="5">
    <source>
        <dbReference type="Proteomes" id="UP000582213"/>
    </source>
</evidence>
<gene>
    <name evidence="3" type="ORF">D1869_12410</name>
    <name evidence="2" type="ORF">HNQ62_001777</name>
</gene>
<dbReference type="AlphaFoldDB" id="A0A650CK89"/>
<dbReference type="GeneID" id="95644438"/>
<keyword evidence="4" id="KW-1185">Reference proteome</keyword>
<organism evidence="3 4">
    <name type="scientific">Sulfurisphaera ohwakuensis</name>
    <dbReference type="NCBI Taxonomy" id="69656"/>
    <lineage>
        <taxon>Archaea</taxon>
        <taxon>Thermoproteota</taxon>
        <taxon>Thermoprotei</taxon>
        <taxon>Sulfolobales</taxon>
        <taxon>Sulfolobaceae</taxon>
        <taxon>Sulfurisphaera</taxon>
    </lineage>
</organism>
<dbReference type="EMBL" id="CP045484">
    <property type="protein sequence ID" value="QGR17887.1"/>
    <property type="molecule type" value="Genomic_DNA"/>
</dbReference>
<protein>
    <submittedName>
        <fullName evidence="3">Uncharacterized protein</fullName>
    </submittedName>
</protein>
<accession>A0A650CK89</accession>
<reference evidence="2 5" key="2">
    <citation type="submission" date="2020-08" db="EMBL/GenBank/DDBJ databases">
        <title>Genomic Encyclopedia of Type Strains, Phase IV (KMG-IV): sequencing the most valuable type-strain genomes for metagenomic binning, comparative biology and taxonomic classification.</title>
        <authorList>
            <person name="Goeker M."/>
        </authorList>
    </citation>
    <scope>NUCLEOTIDE SEQUENCE [LARGE SCALE GENOMIC DNA]</scope>
    <source>
        <strain evidence="2 5">DSM 12421</strain>
    </source>
</reference>
<sequence length="94" mass="10675">MIHIWLVNITIAIISIIIAGLIAFELFQVRKFSKTKLTIALSFLGAILVLEELVIFSAFMMWSSYDNPMYAYPSMAIATLSLLGLIILYYILRI</sequence>
<feature type="transmembrane region" description="Helical" evidence="1">
    <location>
        <begin position="6"/>
        <end position="27"/>
    </location>
</feature>
<evidence type="ECO:0000313" key="3">
    <source>
        <dbReference type="EMBL" id="QGR17887.1"/>
    </source>
</evidence>
<evidence type="ECO:0000256" key="1">
    <source>
        <dbReference type="SAM" id="Phobius"/>
    </source>
</evidence>
<feature type="transmembrane region" description="Helical" evidence="1">
    <location>
        <begin position="69"/>
        <end position="92"/>
    </location>
</feature>
<reference evidence="3 4" key="1">
    <citation type="submission" date="2019-10" db="EMBL/GenBank/DDBJ databases">
        <title>Genome Sequences from Six Type Strain Members of the Archaeal Family Sulfolobaceae: Acidianus ambivalens, Acidianus infernus, Metallosphaera prunae, Stygiolobus azoricus, Sulfolobus metallicus, and Sulfurisphaera ohwakuensis.</title>
        <authorList>
            <person name="Counts J.A."/>
            <person name="Kelly R.M."/>
        </authorList>
    </citation>
    <scope>NUCLEOTIDE SEQUENCE [LARGE SCALE GENOMIC DNA]</scope>
    <source>
        <strain evidence="3 4">TA-1</strain>
    </source>
</reference>
<dbReference type="Proteomes" id="UP000427373">
    <property type="component" value="Chromosome"/>
</dbReference>
<dbReference type="OrthoDB" id="44221at2157"/>
<keyword evidence="1" id="KW-1133">Transmembrane helix</keyword>
<dbReference type="RefSeq" id="WP_156015355.1">
    <property type="nucleotide sequence ID" value="NZ_AP031374.1"/>
</dbReference>
<proteinExistence type="predicted"/>